<dbReference type="Gene3D" id="3.40.1620.10">
    <property type="entry name" value="YefM-like domain"/>
    <property type="match status" value="1"/>
</dbReference>
<dbReference type="InterPro" id="IPR006442">
    <property type="entry name" value="Antitoxin_Phd/YefM"/>
</dbReference>
<keyword evidence="4" id="KW-1185">Reference proteome</keyword>
<accession>A0ABU8XKE6</accession>
<comment type="function">
    <text evidence="2">Antitoxin component of a type II toxin-antitoxin (TA) system.</text>
</comment>
<dbReference type="InterPro" id="IPR051416">
    <property type="entry name" value="phD-YefM_TA_antitoxins"/>
</dbReference>
<name>A0ABU8XKE6_9PROT</name>
<evidence type="ECO:0000256" key="1">
    <source>
        <dbReference type="ARBA" id="ARBA00009981"/>
    </source>
</evidence>
<protein>
    <recommendedName>
        <fullName evidence="2">Antitoxin</fullName>
    </recommendedName>
</protein>
<dbReference type="Pfam" id="PF02604">
    <property type="entry name" value="PhdYeFM_antitox"/>
    <property type="match status" value="1"/>
</dbReference>
<evidence type="ECO:0000256" key="2">
    <source>
        <dbReference type="RuleBase" id="RU362080"/>
    </source>
</evidence>
<organism evidence="3 4">
    <name type="scientific">Benzoatithermus flavus</name>
    <dbReference type="NCBI Taxonomy" id="3108223"/>
    <lineage>
        <taxon>Bacteria</taxon>
        <taxon>Pseudomonadati</taxon>
        <taxon>Pseudomonadota</taxon>
        <taxon>Alphaproteobacteria</taxon>
        <taxon>Geminicoccales</taxon>
        <taxon>Geminicoccaceae</taxon>
        <taxon>Benzoatithermus</taxon>
    </lineage>
</organism>
<evidence type="ECO:0000313" key="4">
    <source>
        <dbReference type="Proteomes" id="UP001375743"/>
    </source>
</evidence>
<comment type="caution">
    <text evidence="3">The sequence shown here is derived from an EMBL/GenBank/DDBJ whole genome shotgun (WGS) entry which is preliminary data.</text>
</comment>
<comment type="similarity">
    <text evidence="1 2">Belongs to the phD/YefM antitoxin family.</text>
</comment>
<dbReference type="InterPro" id="IPR036165">
    <property type="entry name" value="YefM-like_sf"/>
</dbReference>
<dbReference type="RefSeq" id="WP_418157531.1">
    <property type="nucleotide sequence ID" value="NZ_JBBLZC010000001.1"/>
</dbReference>
<gene>
    <name evidence="3" type="ORF">U1T56_00830</name>
</gene>
<dbReference type="SUPFAM" id="SSF143120">
    <property type="entry name" value="YefM-like"/>
    <property type="match status" value="1"/>
</dbReference>
<dbReference type="Proteomes" id="UP001375743">
    <property type="component" value="Unassembled WGS sequence"/>
</dbReference>
<dbReference type="EMBL" id="JBBLZC010000001">
    <property type="protein sequence ID" value="MEK0081680.1"/>
    <property type="molecule type" value="Genomic_DNA"/>
</dbReference>
<reference evidence="3 4" key="1">
    <citation type="submission" date="2024-01" db="EMBL/GenBank/DDBJ databases">
        <title>Multi-omics insights into the function and evolution of sodium benzoate biodegradation pathways in Benzoatithermus flavus gen. nov., sp. nov. from hot spring.</title>
        <authorList>
            <person name="Hu C.-J."/>
            <person name="Li W.-J."/>
        </authorList>
    </citation>
    <scope>NUCLEOTIDE SEQUENCE [LARGE SCALE GENOMIC DNA]</scope>
    <source>
        <strain evidence="3 4">SYSU G07066</strain>
    </source>
</reference>
<evidence type="ECO:0000313" key="3">
    <source>
        <dbReference type="EMBL" id="MEK0081680.1"/>
    </source>
</evidence>
<proteinExistence type="inferred from homology"/>
<dbReference type="NCBIfam" id="TIGR01552">
    <property type="entry name" value="phd_fam"/>
    <property type="match status" value="1"/>
</dbReference>
<dbReference type="PANTHER" id="PTHR35377:SF8">
    <property type="entry name" value="ANTITOXIN VAPB22"/>
    <property type="match status" value="1"/>
</dbReference>
<sequence length="104" mass="11566">MRTVNIHAAKTNLSSLLEEVEKGEEIVIARAGKPVAKLVPFAELPKERKPGILRGQAWAAPDAWDPDPELERLFYEGDPRFPSKLDDCLEDMRVKGQAPEDADA</sequence>
<dbReference type="PANTHER" id="PTHR35377">
    <property type="entry name" value="ANTITOXIN VAPB49-RELATED-RELATED"/>
    <property type="match status" value="1"/>
</dbReference>